<sequence length="101" mass="10726">MLSDLALRTAPTALIPPIKASALLSLKLSLAQSLQQLLFHTVVVAATKVTRDTEVDLSSPCRVVELMGTSEQISKAEQLINDVLAEIGLVIGKGGETIKNM</sequence>
<dbReference type="PROSITE" id="PS50084">
    <property type="entry name" value="KH_TYPE_1"/>
    <property type="match status" value="1"/>
</dbReference>
<evidence type="ECO:0000313" key="2">
    <source>
        <dbReference type="EMBL" id="KAK2633721.1"/>
    </source>
</evidence>
<reference evidence="2" key="1">
    <citation type="journal article" date="2023" name="Plant J.">
        <title>Genome sequences and population genomics provide insights into the demographic history, inbreeding, and mutation load of two 'living fossil' tree species of Dipteronia.</title>
        <authorList>
            <person name="Feng Y."/>
            <person name="Comes H.P."/>
            <person name="Chen J."/>
            <person name="Zhu S."/>
            <person name="Lu R."/>
            <person name="Zhang X."/>
            <person name="Li P."/>
            <person name="Qiu J."/>
            <person name="Olsen K.M."/>
            <person name="Qiu Y."/>
        </authorList>
    </citation>
    <scope>NUCLEOTIDE SEQUENCE</scope>
    <source>
        <strain evidence="2">KIB01</strain>
    </source>
</reference>
<name>A0AAD9WJR3_9ROSI</name>
<comment type="caution">
    <text evidence="2">The sequence shown here is derived from an EMBL/GenBank/DDBJ whole genome shotgun (WGS) entry which is preliminary data.</text>
</comment>
<evidence type="ECO:0000313" key="3">
    <source>
        <dbReference type="Proteomes" id="UP001280121"/>
    </source>
</evidence>
<proteinExistence type="predicted"/>
<gene>
    <name evidence="2" type="ORF">Ddye_028513</name>
</gene>
<dbReference type="AlphaFoldDB" id="A0AAD9WJR3"/>
<dbReference type="Proteomes" id="UP001280121">
    <property type="component" value="Unassembled WGS sequence"/>
</dbReference>
<protein>
    <recommendedName>
        <fullName evidence="4">K Homology domain-containing protein</fullName>
    </recommendedName>
</protein>
<dbReference type="EMBL" id="JANJYI010000009">
    <property type="protein sequence ID" value="KAK2633721.1"/>
    <property type="molecule type" value="Genomic_DNA"/>
</dbReference>
<dbReference type="GO" id="GO:0003723">
    <property type="term" value="F:RNA binding"/>
    <property type="evidence" value="ECO:0007669"/>
    <property type="project" value="UniProtKB-UniRule"/>
</dbReference>
<evidence type="ECO:0008006" key="4">
    <source>
        <dbReference type="Google" id="ProtNLM"/>
    </source>
</evidence>
<organism evidence="2 3">
    <name type="scientific">Dipteronia dyeriana</name>
    <dbReference type="NCBI Taxonomy" id="168575"/>
    <lineage>
        <taxon>Eukaryota</taxon>
        <taxon>Viridiplantae</taxon>
        <taxon>Streptophyta</taxon>
        <taxon>Embryophyta</taxon>
        <taxon>Tracheophyta</taxon>
        <taxon>Spermatophyta</taxon>
        <taxon>Magnoliopsida</taxon>
        <taxon>eudicotyledons</taxon>
        <taxon>Gunneridae</taxon>
        <taxon>Pentapetalae</taxon>
        <taxon>rosids</taxon>
        <taxon>malvids</taxon>
        <taxon>Sapindales</taxon>
        <taxon>Sapindaceae</taxon>
        <taxon>Hippocastanoideae</taxon>
        <taxon>Acereae</taxon>
        <taxon>Dipteronia</taxon>
    </lineage>
</organism>
<accession>A0AAD9WJR3</accession>
<keyword evidence="1" id="KW-0694">RNA-binding</keyword>
<keyword evidence="3" id="KW-1185">Reference proteome</keyword>
<evidence type="ECO:0000256" key="1">
    <source>
        <dbReference type="PROSITE-ProRule" id="PRU00117"/>
    </source>
</evidence>